<organism evidence="1 2">
    <name type="scientific">Caerostris extrusa</name>
    <name type="common">Bark spider</name>
    <name type="synonym">Caerostris bankana</name>
    <dbReference type="NCBI Taxonomy" id="172846"/>
    <lineage>
        <taxon>Eukaryota</taxon>
        <taxon>Metazoa</taxon>
        <taxon>Ecdysozoa</taxon>
        <taxon>Arthropoda</taxon>
        <taxon>Chelicerata</taxon>
        <taxon>Arachnida</taxon>
        <taxon>Araneae</taxon>
        <taxon>Araneomorphae</taxon>
        <taxon>Entelegynae</taxon>
        <taxon>Araneoidea</taxon>
        <taxon>Araneidae</taxon>
        <taxon>Caerostris</taxon>
    </lineage>
</organism>
<gene>
    <name evidence="1" type="ORF">CEXT_808491</name>
</gene>
<reference evidence="1 2" key="1">
    <citation type="submission" date="2021-06" db="EMBL/GenBank/DDBJ databases">
        <title>Caerostris extrusa draft genome.</title>
        <authorList>
            <person name="Kono N."/>
            <person name="Arakawa K."/>
        </authorList>
    </citation>
    <scope>NUCLEOTIDE SEQUENCE [LARGE SCALE GENOMIC DNA]</scope>
</reference>
<evidence type="ECO:0008006" key="3">
    <source>
        <dbReference type="Google" id="ProtNLM"/>
    </source>
</evidence>
<keyword evidence="2" id="KW-1185">Reference proteome</keyword>
<dbReference type="Proteomes" id="UP001054945">
    <property type="component" value="Unassembled WGS sequence"/>
</dbReference>
<dbReference type="AlphaFoldDB" id="A0AAV4S6R9"/>
<name>A0AAV4S6R9_CAEEX</name>
<accession>A0AAV4S6R9</accession>
<evidence type="ECO:0000313" key="2">
    <source>
        <dbReference type="Proteomes" id="UP001054945"/>
    </source>
</evidence>
<dbReference type="EMBL" id="BPLR01008912">
    <property type="protein sequence ID" value="GIY28160.1"/>
    <property type="molecule type" value="Genomic_DNA"/>
</dbReference>
<proteinExistence type="predicted"/>
<sequence>MRPFSFLWGESKSWRTALLDNKCRWRELPSVCDGRENLSLFIMAVGTYPISREICQKRKISSMLIQIPQLQMEIPCHENESCAIRCQKLR</sequence>
<evidence type="ECO:0000313" key="1">
    <source>
        <dbReference type="EMBL" id="GIY28160.1"/>
    </source>
</evidence>
<protein>
    <recommendedName>
        <fullName evidence="3">Ycf15</fullName>
    </recommendedName>
</protein>
<comment type="caution">
    <text evidence="1">The sequence shown here is derived from an EMBL/GenBank/DDBJ whole genome shotgun (WGS) entry which is preliminary data.</text>
</comment>